<sequence length="756" mass="77781">MLCPTLAFAEARALCTDLAALYTGASARLDVPRGGGSSGTHAAAVHYDERVRAQLVLTLPSVPSKLPPRDACGPDALPALLVHLLRALDITLQGAAGGAPLVTRRWHGTDRGAAFLLHGDDADADGADDGACTPLSEDTYAPGATYDAEAKAWRVAWLADVVIRTCPPRETHAAYPSAEPGVQRVVLRAALRLRLDLAQLVTHVDAPAPQTPFHHAAGEPHPFVGAADPYLVDVDLLAGLTEGVTVPDETAEQRHQHIASKLALLPLSALVPGATGVELVAPWSQSTRLADAVARSKEIESAAISSDADIALAPLAAKPPERPGRTPPVRQASMPSVHAAEPTRGAHDVATAAAHAIVVLTRDARATLEVRPTLAVRLRTLSRAHTLAPAAEAGASRVLLLCVELESALDHGTFVVHDVDLALGAGAPGADDAGPPHLARLAPHTDAPIRLGPHAQHNVLYAVHLAPPAHDADALVPHAARRDARVTVRGAPARGADAPPHSTCASQWDGVLDLRVLYAEQQRACAADAALLHAAHYVPDAEIDAPPLVAGDAALAASALMPRMRAPDVRTPDVRTPRAAERVWGPGAPADAREVPAAPVPPYVAAAQRRAARAAPFAAAAPERGRAARHAYAWGPDGAAADAPADAAAARAAHRLLAAVRVAPVGGTPDAVPCGGALDVHVGLSNVSAAAIDAAIAWDAAADAGVHGAPRALRTRRCGCVRLCLGGMRSARCVCATCARGVCVLHHLGSVHVVGA</sequence>
<evidence type="ECO:0000313" key="1">
    <source>
        <dbReference type="EMBL" id="WFD01628.1"/>
    </source>
</evidence>
<reference evidence="1" key="1">
    <citation type="submission" date="2023-03" db="EMBL/GenBank/DDBJ databases">
        <title>Mating type loci evolution in Malassezia.</title>
        <authorList>
            <person name="Coelho M.A."/>
        </authorList>
    </citation>
    <scope>NUCLEOTIDE SEQUENCE</scope>
    <source>
        <strain evidence="1">CBS 7876</strain>
    </source>
</reference>
<accession>A0AAF0DW78</accession>
<protein>
    <submittedName>
        <fullName evidence="1">Uncharacterized protein</fullName>
    </submittedName>
</protein>
<dbReference type="EMBL" id="CP119934">
    <property type="protein sequence ID" value="WFD01628.1"/>
    <property type="molecule type" value="Genomic_DNA"/>
</dbReference>
<gene>
    <name evidence="1" type="ORF">MOBT1_000304</name>
</gene>
<organism evidence="1 2">
    <name type="scientific">Malassezia obtusa</name>
    <dbReference type="NCBI Taxonomy" id="76774"/>
    <lineage>
        <taxon>Eukaryota</taxon>
        <taxon>Fungi</taxon>
        <taxon>Dikarya</taxon>
        <taxon>Basidiomycota</taxon>
        <taxon>Ustilaginomycotina</taxon>
        <taxon>Malasseziomycetes</taxon>
        <taxon>Malasseziales</taxon>
        <taxon>Malasseziaceae</taxon>
        <taxon>Malassezia</taxon>
    </lineage>
</organism>
<name>A0AAF0DW78_9BASI</name>
<dbReference type="AlphaFoldDB" id="A0AAF0DW78"/>
<evidence type="ECO:0000313" key="2">
    <source>
        <dbReference type="Proteomes" id="UP001214603"/>
    </source>
</evidence>
<dbReference type="Proteomes" id="UP001214603">
    <property type="component" value="Chromosome 1"/>
</dbReference>
<proteinExistence type="predicted"/>
<keyword evidence="2" id="KW-1185">Reference proteome</keyword>